<dbReference type="InterPro" id="IPR007502">
    <property type="entry name" value="Helicase-assoc_dom"/>
</dbReference>
<dbReference type="InterPro" id="IPR011709">
    <property type="entry name" value="DEAD-box_helicase_OB_fold"/>
</dbReference>
<dbReference type="PROSITE" id="PS00690">
    <property type="entry name" value="DEAH_ATP_HELICASE"/>
    <property type="match status" value="1"/>
</dbReference>
<evidence type="ECO:0000256" key="2">
    <source>
        <dbReference type="ARBA" id="ARBA00012552"/>
    </source>
</evidence>
<reference evidence="10" key="1">
    <citation type="submission" date="2023-07" db="EMBL/GenBank/DDBJ databases">
        <title>Black Yeasts Isolated from many extreme environments.</title>
        <authorList>
            <person name="Coleine C."/>
            <person name="Stajich J.E."/>
            <person name="Selbmann L."/>
        </authorList>
    </citation>
    <scope>NUCLEOTIDE SEQUENCE</scope>
    <source>
        <strain evidence="10">CCFEE 5485</strain>
    </source>
</reference>
<feature type="domain" description="Helicase C-terminal" evidence="9">
    <location>
        <begin position="858"/>
        <end position="1032"/>
    </location>
</feature>
<dbReference type="EC" id="3.6.4.13" evidence="2"/>
<dbReference type="Proteomes" id="UP001274830">
    <property type="component" value="Unassembled WGS sequence"/>
</dbReference>
<dbReference type="Pfam" id="PF07717">
    <property type="entry name" value="OB_NTP_bind"/>
    <property type="match status" value="1"/>
</dbReference>
<evidence type="ECO:0000313" key="10">
    <source>
        <dbReference type="EMBL" id="KAK3679172.1"/>
    </source>
</evidence>
<dbReference type="InterPro" id="IPR014001">
    <property type="entry name" value="Helicase_ATP-bd"/>
</dbReference>
<sequence>MSDEEAIPLLEKLGSDPRFSFPGSGDASKYPIETHPMPQAQDYPDVPAGRVRSILTPGGFDLYCKATKIPIKLQESFSVAKDRRQVQHVFKMELSIPNVYTGTHTAEGQSKQAAKSRAWKAVTAKMHANGSLAKLLRHKTKPEATTAPLEDIGFIRRSETLPTQQRYPQAPTKLFEPRFIQETISGICGKAKVAMQINTDFSALANKPDGSGRRCTLKLDLSGVCEESAWGEGMTKQAAKQAAWLRMTARLHENGVLDDIFPSQEILSGTTDLEGEELKATSLDKQTLAEEKDSKTEIYNYAASLGQVPIFTVSTSESKSRKVSWRRQKVTPATLYKVTVALPDLKIEASAAAKSILLAETAASIDFKTKAEDFKRANNDIRESDMGFGILNTDTASYFFEYLREVRRDIRLETVHETVRAGAATRHSVTISVDGDPVGEPVVLDNKKPAESVAYLVAAVELGKKEPKLMQDFATRLIQDKGKILKPLRSIDLSVDSEALYVMRSALVEARQAGLPDNREGLTAEHVGGDLAKQRRRRRQLSETQINQLHSTLRAQQQAFDADESLHDLHAKKAALPMNQYKAQVIEMVSGNPFGIVVGATGSGKTTQVPQILLEHDIAEAATSVAQRVADERNQPLREQVGYQVRFDAKLPQQGGSINYCTTGILLEQLKHDPDGVLDAASYLIIDEVHERDTNIDFLMIIMKKALAARKSAGKTVPRVVLMSATLDTELFANYFSTEGEDNVRVPCPSLSVPGRTFPVKEKYLGDITHELVQHHKGSLDSVLGLDRLSKEYLRSEAAFSVAHTGRNGAHAGDQDPSNDSVIDWKRKRQTLTGQDAEGEASSEKEDSMVPTALAAATIAHICRTTKDGAILAFFPGIDEILKTQRHLQEHNIFSRDFTDPTRFKICLLHSTIPKEQQSQIFESVPSGCRKIILSTNIAETSVTVTDVKYVVDTGKLRETRYDQTRRITKLQCVWESKSNAKQRAGRAGRVQDGFYYALYSKERHESLRAIGLPELLRTDLQETLLSIKAQSFNEPVETFLMQAIEPPPRHAIVAARDNLTSVEAFTEDEQLTDLGRLLSKLPVHPTLGKMIVLGVIFRCLDPMLVLGAAAEERSLFITPISHDARSTSRDIRRDYGKGGYSDHLASLNAFREIRVLRDQVGVSAAFDRAREKFVHFGAFKTVDQTAKQIVEVLEDTGLIPRTMDGRQQADQYGPAAMNRNSQNPVLIKALLAAGLYPNLGAKTSVKGAAHRTTSEQGVLIHPSSLNDDNKRKEDKKNSYGTLFTYSSLNQNNDGNSLFMRETSMTTPLMAALFGGPLQMSQTNKLEMDGWLPLFVQAGDRRFATKLILEYRKALDRVLNSAYRSLANLNREHGVEFVDDPVRERFAQSVVEVLDQASGRTVEQTFGRARAGHIARYN</sequence>
<comment type="caution">
    <text evidence="10">The sequence shown here is derived from an EMBL/GenBank/DDBJ whole genome shotgun (WGS) entry which is preliminary data.</text>
</comment>
<dbReference type="SMART" id="SM00490">
    <property type="entry name" value="HELICc"/>
    <property type="match status" value="1"/>
</dbReference>
<dbReference type="InterPro" id="IPR048333">
    <property type="entry name" value="HA2_WH"/>
</dbReference>
<dbReference type="GO" id="GO:0016787">
    <property type="term" value="F:hydrolase activity"/>
    <property type="evidence" value="ECO:0007669"/>
    <property type="project" value="UniProtKB-KW"/>
</dbReference>
<dbReference type="SMART" id="SM00487">
    <property type="entry name" value="DEXDc"/>
    <property type="match status" value="1"/>
</dbReference>
<keyword evidence="6" id="KW-0067">ATP-binding</keyword>
<dbReference type="Pfam" id="PF21010">
    <property type="entry name" value="HA2_C"/>
    <property type="match status" value="1"/>
</dbReference>
<dbReference type="Pfam" id="PF00271">
    <property type="entry name" value="Helicase_C"/>
    <property type="match status" value="1"/>
</dbReference>
<dbReference type="CDD" id="cd17917">
    <property type="entry name" value="DEXHc_RHA-like"/>
    <property type="match status" value="1"/>
</dbReference>
<keyword evidence="5" id="KW-0347">Helicase</keyword>
<proteinExistence type="inferred from homology"/>
<dbReference type="EMBL" id="JAUTXT010000002">
    <property type="protein sequence ID" value="KAK3679172.1"/>
    <property type="molecule type" value="Genomic_DNA"/>
</dbReference>
<dbReference type="InterPro" id="IPR027417">
    <property type="entry name" value="P-loop_NTPase"/>
</dbReference>
<dbReference type="PANTHER" id="PTHR18934:SF119">
    <property type="entry name" value="ATP-DEPENDENT RNA HELICASE A"/>
    <property type="match status" value="1"/>
</dbReference>
<feature type="domain" description="Helicase ATP-binding" evidence="8">
    <location>
        <begin position="586"/>
        <end position="745"/>
    </location>
</feature>
<accession>A0AAE0WVS7</accession>
<dbReference type="Gene3D" id="1.20.120.1080">
    <property type="match status" value="1"/>
</dbReference>
<evidence type="ECO:0000256" key="4">
    <source>
        <dbReference type="ARBA" id="ARBA00022801"/>
    </source>
</evidence>
<keyword evidence="4" id="KW-0378">Hydrolase</keyword>
<evidence type="ECO:0000259" key="8">
    <source>
        <dbReference type="PROSITE" id="PS51192"/>
    </source>
</evidence>
<dbReference type="PROSITE" id="PS51192">
    <property type="entry name" value="HELICASE_ATP_BIND_1"/>
    <property type="match status" value="1"/>
</dbReference>
<dbReference type="Gene3D" id="3.40.50.300">
    <property type="entry name" value="P-loop containing nucleotide triphosphate hydrolases"/>
    <property type="match status" value="2"/>
</dbReference>
<evidence type="ECO:0000256" key="7">
    <source>
        <dbReference type="SAM" id="MobiDB-lite"/>
    </source>
</evidence>
<dbReference type="InterPro" id="IPR002464">
    <property type="entry name" value="DNA/RNA_helicase_DEAH_CS"/>
</dbReference>
<dbReference type="PANTHER" id="PTHR18934">
    <property type="entry name" value="ATP-DEPENDENT RNA HELICASE"/>
    <property type="match status" value="1"/>
</dbReference>
<protein>
    <recommendedName>
        <fullName evidence="2">RNA helicase</fullName>
        <ecNumber evidence="2">3.6.4.13</ecNumber>
    </recommendedName>
</protein>
<evidence type="ECO:0000256" key="5">
    <source>
        <dbReference type="ARBA" id="ARBA00022806"/>
    </source>
</evidence>
<gene>
    <name evidence="10" type="ORF">LTR78_000733</name>
</gene>
<dbReference type="SMART" id="SM00847">
    <property type="entry name" value="HA2"/>
    <property type="match status" value="1"/>
</dbReference>
<evidence type="ECO:0000256" key="3">
    <source>
        <dbReference type="ARBA" id="ARBA00022741"/>
    </source>
</evidence>
<keyword evidence="3" id="KW-0547">Nucleotide-binding</keyword>
<dbReference type="CDD" id="cd18791">
    <property type="entry name" value="SF2_C_RHA"/>
    <property type="match status" value="1"/>
</dbReference>
<name>A0AAE0WVS7_9PEZI</name>
<dbReference type="GO" id="GO:0003723">
    <property type="term" value="F:RNA binding"/>
    <property type="evidence" value="ECO:0007669"/>
    <property type="project" value="TreeGrafter"/>
</dbReference>
<dbReference type="GO" id="GO:0003724">
    <property type="term" value="F:RNA helicase activity"/>
    <property type="evidence" value="ECO:0007669"/>
    <property type="project" value="UniProtKB-EC"/>
</dbReference>
<dbReference type="InterPro" id="IPR001650">
    <property type="entry name" value="Helicase_C-like"/>
</dbReference>
<feature type="region of interest" description="Disordered" evidence="7">
    <location>
        <begin position="1248"/>
        <end position="1275"/>
    </location>
</feature>
<evidence type="ECO:0000256" key="6">
    <source>
        <dbReference type="ARBA" id="ARBA00022840"/>
    </source>
</evidence>
<keyword evidence="11" id="KW-1185">Reference proteome</keyword>
<organism evidence="10 11">
    <name type="scientific">Recurvomyces mirabilis</name>
    <dbReference type="NCBI Taxonomy" id="574656"/>
    <lineage>
        <taxon>Eukaryota</taxon>
        <taxon>Fungi</taxon>
        <taxon>Dikarya</taxon>
        <taxon>Ascomycota</taxon>
        <taxon>Pezizomycotina</taxon>
        <taxon>Dothideomycetes</taxon>
        <taxon>Dothideomycetidae</taxon>
        <taxon>Mycosphaerellales</taxon>
        <taxon>Teratosphaeriaceae</taxon>
        <taxon>Recurvomyces</taxon>
    </lineage>
</organism>
<dbReference type="GO" id="GO:0005524">
    <property type="term" value="F:ATP binding"/>
    <property type="evidence" value="ECO:0007669"/>
    <property type="project" value="UniProtKB-KW"/>
</dbReference>
<comment type="similarity">
    <text evidence="1">Belongs to the DEAD box helicase family. DEAH subfamily.</text>
</comment>
<dbReference type="PROSITE" id="PS51194">
    <property type="entry name" value="HELICASE_CTER"/>
    <property type="match status" value="1"/>
</dbReference>
<evidence type="ECO:0000259" key="9">
    <source>
        <dbReference type="PROSITE" id="PS51194"/>
    </source>
</evidence>
<dbReference type="GO" id="GO:1990904">
    <property type="term" value="C:ribonucleoprotein complex"/>
    <property type="evidence" value="ECO:0007669"/>
    <property type="project" value="UniProtKB-ARBA"/>
</dbReference>
<dbReference type="SUPFAM" id="SSF52540">
    <property type="entry name" value="P-loop containing nucleoside triphosphate hydrolases"/>
    <property type="match status" value="1"/>
</dbReference>
<evidence type="ECO:0000313" key="11">
    <source>
        <dbReference type="Proteomes" id="UP001274830"/>
    </source>
</evidence>
<dbReference type="Pfam" id="PF04408">
    <property type="entry name" value="WHD_HA2"/>
    <property type="match status" value="1"/>
</dbReference>
<evidence type="ECO:0000256" key="1">
    <source>
        <dbReference type="ARBA" id="ARBA00008792"/>
    </source>
</evidence>